<evidence type="ECO:0000256" key="4">
    <source>
        <dbReference type="ARBA" id="ARBA00023172"/>
    </source>
</evidence>
<evidence type="ECO:0000259" key="6">
    <source>
        <dbReference type="PROSITE" id="PS51900"/>
    </source>
</evidence>
<evidence type="ECO:0000256" key="3">
    <source>
        <dbReference type="ARBA" id="ARBA00023125"/>
    </source>
</evidence>
<dbReference type="GO" id="GO:0003677">
    <property type="term" value="F:DNA binding"/>
    <property type="evidence" value="ECO:0007669"/>
    <property type="project" value="UniProtKB-UniRule"/>
</dbReference>
<dbReference type="InterPro" id="IPR025269">
    <property type="entry name" value="SAM-like_dom"/>
</dbReference>
<dbReference type="PANTHER" id="PTHR30349:SF64">
    <property type="entry name" value="PROPHAGE INTEGRASE INTD-RELATED"/>
    <property type="match status" value="1"/>
</dbReference>
<dbReference type="Pfam" id="PF13102">
    <property type="entry name" value="Phage_int_SAM_5"/>
    <property type="match status" value="1"/>
</dbReference>
<gene>
    <name evidence="7" type="ORF">AY601_4904</name>
</gene>
<sequence length="407" mass="47369">MVYYKLILNDKRSKSDQIYPIVVRVTSNRISTTVSTGLRVHIKEWDAIKAVIKNSHPNCHILNHQLLDFYTKVQRSILKLQDQQDFSFENLKLSLKEQPVQTSIQAKISFNEFAEQIIRELHESNKSGNALVYQASWNRLSSFIKNKRLNFTDIDYTLLEAFKQHLMKDGVKTNTISNYFRTIRALYNRGIKARLVDRSCYPFHDVTIKSERTTKRAVNITDIARLKTIIIKPETSAWHSRNYFMLSISLVGIAFTDLAYLRHKDIQKGRLIYRRRKTHKEYNIKLTPLANSIIQIYKGRSEKYLLPILPSTTVEDSLTAHKIIKQCIKTTNKYLKRMATELEIDELTTYVARHTWATTAKRLGFSNELIAEALGHEYGNKITNIYLDAFEQSIVDEVNDKVLECLT</sequence>
<dbReference type="PROSITE" id="PS51900">
    <property type="entry name" value="CB"/>
    <property type="match status" value="1"/>
</dbReference>
<dbReference type="SUPFAM" id="SSF56349">
    <property type="entry name" value="DNA breaking-rejoining enzymes"/>
    <property type="match status" value="1"/>
</dbReference>
<evidence type="ECO:0000256" key="1">
    <source>
        <dbReference type="ARBA" id="ARBA00008857"/>
    </source>
</evidence>
<dbReference type="AlphaFoldDB" id="A0A127VK73"/>
<keyword evidence="3 5" id="KW-0238">DNA-binding</keyword>
<keyword evidence="8" id="KW-1185">Reference proteome</keyword>
<dbReference type="KEGG" id="pcm:AY601_4904"/>
<proteinExistence type="inferred from homology"/>
<evidence type="ECO:0000313" key="8">
    <source>
        <dbReference type="Proteomes" id="UP000071561"/>
    </source>
</evidence>
<dbReference type="Gene3D" id="1.10.443.10">
    <property type="entry name" value="Intergrase catalytic core"/>
    <property type="match status" value="1"/>
</dbReference>
<keyword evidence="2" id="KW-0229">DNA integration</keyword>
<dbReference type="Proteomes" id="UP000071561">
    <property type="component" value="Chromosome"/>
</dbReference>
<dbReference type="Pfam" id="PF17293">
    <property type="entry name" value="Arm-DNA-bind_5"/>
    <property type="match status" value="1"/>
</dbReference>
<dbReference type="GO" id="GO:0015074">
    <property type="term" value="P:DNA integration"/>
    <property type="evidence" value="ECO:0007669"/>
    <property type="project" value="UniProtKB-KW"/>
</dbReference>
<dbReference type="RefSeq" id="WP_068406390.1">
    <property type="nucleotide sequence ID" value="NZ_CP014504.1"/>
</dbReference>
<dbReference type="InterPro" id="IPR011010">
    <property type="entry name" value="DNA_brk_join_enz"/>
</dbReference>
<dbReference type="GO" id="GO:0006310">
    <property type="term" value="P:DNA recombination"/>
    <property type="evidence" value="ECO:0007669"/>
    <property type="project" value="UniProtKB-KW"/>
</dbReference>
<accession>A0A127VK73</accession>
<organism evidence="7 8">
    <name type="scientific">Pedobacter cryoconitis</name>
    <dbReference type="NCBI Taxonomy" id="188932"/>
    <lineage>
        <taxon>Bacteria</taxon>
        <taxon>Pseudomonadati</taxon>
        <taxon>Bacteroidota</taxon>
        <taxon>Sphingobacteriia</taxon>
        <taxon>Sphingobacteriales</taxon>
        <taxon>Sphingobacteriaceae</taxon>
        <taxon>Pedobacter</taxon>
    </lineage>
</organism>
<protein>
    <recommendedName>
        <fullName evidence="6">Core-binding (CB) domain-containing protein</fullName>
    </recommendedName>
</protein>
<dbReference type="InterPro" id="IPR044068">
    <property type="entry name" value="CB"/>
</dbReference>
<comment type="similarity">
    <text evidence="1">Belongs to the 'phage' integrase family.</text>
</comment>
<dbReference type="InterPro" id="IPR002104">
    <property type="entry name" value="Integrase_catalytic"/>
</dbReference>
<reference evidence="7 8" key="1">
    <citation type="submission" date="2016-03" db="EMBL/GenBank/DDBJ databases">
        <title>Complete genome sequence of Pedobacter cryoconitis PAMC 27485.</title>
        <authorList>
            <person name="Lee J."/>
            <person name="Kim O.-S."/>
        </authorList>
    </citation>
    <scope>NUCLEOTIDE SEQUENCE [LARGE SCALE GENOMIC DNA]</scope>
    <source>
        <strain evidence="7 8">PAMC 27485</strain>
    </source>
</reference>
<dbReference type="OrthoDB" id="5326076at2"/>
<dbReference type="Pfam" id="PF00589">
    <property type="entry name" value="Phage_integrase"/>
    <property type="match status" value="1"/>
</dbReference>
<dbReference type="PATRIC" id="fig|188932.3.peg.5084"/>
<keyword evidence="4" id="KW-0233">DNA recombination</keyword>
<evidence type="ECO:0000256" key="2">
    <source>
        <dbReference type="ARBA" id="ARBA00022908"/>
    </source>
</evidence>
<dbReference type="PANTHER" id="PTHR30349">
    <property type="entry name" value="PHAGE INTEGRASE-RELATED"/>
    <property type="match status" value="1"/>
</dbReference>
<feature type="domain" description="Core-binding (CB)" evidence="6">
    <location>
        <begin position="108"/>
        <end position="191"/>
    </location>
</feature>
<evidence type="ECO:0000256" key="5">
    <source>
        <dbReference type="PROSITE-ProRule" id="PRU01248"/>
    </source>
</evidence>
<dbReference type="Gene3D" id="1.10.150.130">
    <property type="match status" value="1"/>
</dbReference>
<evidence type="ECO:0000313" key="7">
    <source>
        <dbReference type="EMBL" id="AMQ01724.1"/>
    </source>
</evidence>
<dbReference type="InterPro" id="IPR035386">
    <property type="entry name" value="Arm-DNA-bind_5"/>
</dbReference>
<dbReference type="InterPro" id="IPR013762">
    <property type="entry name" value="Integrase-like_cat_sf"/>
</dbReference>
<dbReference type="InterPro" id="IPR050090">
    <property type="entry name" value="Tyrosine_recombinase_XerCD"/>
</dbReference>
<dbReference type="InterPro" id="IPR010998">
    <property type="entry name" value="Integrase_recombinase_N"/>
</dbReference>
<name>A0A127VK73_9SPHI</name>
<dbReference type="EMBL" id="CP014504">
    <property type="protein sequence ID" value="AMQ01724.1"/>
    <property type="molecule type" value="Genomic_DNA"/>
</dbReference>